<reference evidence="1 2" key="1">
    <citation type="submission" date="2020-02" db="EMBL/GenBank/DDBJ databases">
        <authorList>
            <person name="Sun Q."/>
        </authorList>
    </citation>
    <scope>NUCLEOTIDE SEQUENCE [LARGE SCALE GENOMIC DNA]</scope>
    <source>
        <strain evidence="1 2">YIM 13062</strain>
    </source>
</reference>
<name>A0A846TNN5_9MICC</name>
<protein>
    <submittedName>
        <fullName evidence="1">Taurine ABC transporter ATPase</fullName>
    </submittedName>
</protein>
<keyword evidence="2" id="KW-1185">Reference proteome</keyword>
<proteinExistence type="predicted"/>
<evidence type="ECO:0000313" key="1">
    <source>
        <dbReference type="EMBL" id="NKE10043.1"/>
    </source>
</evidence>
<comment type="caution">
    <text evidence="1">The sequence shown here is derived from an EMBL/GenBank/DDBJ whole genome shotgun (WGS) entry which is preliminary data.</text>
</comment>
<dbReference type="Pfam" id="PF15698">
    <property type="entry name" value="Phosphatase"/>
    <property type="match status" value="1"/>
</dbReference>
<dbReference type="EMBL" id="JAAVUN010000015">
    <property type="protein sequence ID" value="NKE10043.1"/>
    <property type="molecule type" value="Genomic_DNA"/>
</dbReference>
<dbReference type="InterPro" id="IPR031423">
    <property type="entry name" value="Phosphatase_SCO2771"/>
</dbReference>
<organism evidence="1 2">
    <name type="scientific">Kocuria subflava</name>
    <dbReference type="NCBI Taxonomy" id="1736139"/>
    <lineage>
        <taxon>Bacteria</taxon>
        <taxon>Bacillati</taxon>
        <taxon>Actinomycetota</taxon>
        <taxon>Actinomycetes</taxon>
        <taxon>Micrococcales</taxon>
        <taxon>Micrococcaceae</taxon>
        <taxon>Kocuria</taxon>
    </lineage>
</organism>
<dbReference type="Proteomes" id="UP000521379">
    <property type="component" value="Unassembled WGS sequence"/>
</dbReference>
<gene>
    <name evidence="1" type="ORF">GTW58_08875</name>
</gene>
<evidence type="ECO:0000313" key="2">
    <source>
        <dbReference type="Proteomes" id="UP000521379"/>
    </source>
</evidence>
<accession>A0A846TNN5</accession>
<sequence length="252" mass="26904">MTHLDTTRITGDVATPREANLRNIQDFLASSEHQYMGITPGPEDTWDAVFSLMVAKVGINADPTYTQGQDTISAQLCVDALDRYAQIYGEVVRQRGRILFATAHPAAMPAVYTPMAAVARAHGAEVLTIAGGIPWDTGDVRAVGDVVMVEQYGGLRHTHRPEPMDLVLDQLEAAHQAHGSAPLPDLVVTDHGMAGAAGTRGYRVIAVGDCNDPAVFVGQAQGVIDVVVPLDDNVPPQAYEPMTQFILARAGL</sequence>
<dbReference type="AlphaFoldDB" id="A0A846TNN5"/>